<feature type="transmembrane region" description="Helical" evidence="8">
    <location>
        <begin position="316"/>
        <end position="333"/>
    </location>
</feature>
<keyword evidence="7 8" id="KW-0472">Membrane</keyword>
<evidence type="ECO:0000256" key="4">
    <source>
        <dbReference type="ARBA" id="ARBA00022475"/>
    </source>
</evidence>
<evidence type="ECO:0000256" key="7">
    <source>
        <dbReference type="ARBA" id="ARBA00023136"/>
    </source>
</evidence>
<accession>G6E6X1</accession>
<keyword evidence="3 8" id="KW-0813">Transport</keyword>
<keyword evidence="6 8" id="KW-1133">Transmembrane helix</keyword>
<keyword evidence="5 8" id="KW-0812">Transmembrane</keyword>
<feature type="transmembrane region" description="Helical" evidence="8">
    <location>
        <begin position="265"/>
        <end position="286"/>
    </location>
</feature>
<dbReference type="OrthoDB" id="9761056at2"/>
<keyword evidence="4" id="KW-1003">Cell membrane</keyword>
<proteinExistence type="inferred from homology"/>
<evidence type="ECO:0000256" key="8">
    <source>
        <dbReference type="RuleBase" id="RU365092"/>
    </source>
</evidence>
<evidence type="ECO:0000313" key="9">
    <source>
        <dbReference type="EMBL" id="EHJ63017.1"/>
    </source>
</evidence>
<dbReference type="PANTHER" id="PTHR30003:SF0">
    <property type="entry name" value="GLYCOLATE PERMEASE GLCA-RELATED"/>
    <property type="match status" value="1"/>
</dbReference>
<name>G6E6X1_9SPHN</name>
<feature type="transmembrane region" description="Helical" evidence="8">
    <location>
        <begin position="209"/>
        <end position="228"/>
    </location>
</feature>
<dbReference type="Proteomes" id="UP000004030">
    <property type="component" value="Unassembled WGS sequence"/>
</dbReference>
<dbReference type="RefSeq" id="WP_007011009.1">
    <property type="nucleotide sequence ID" value="NZ_AGFM01000002.1"/>
</dbReference>
<comment type="caution">
    <text evidence="9">The sequence shown here is derived from an EMBL/GenBank/DDBJ whole genome shotgun (WGS) entry which is preliminary data.</text>
</comment>
<dbReference type="Pfam" id="PF02652">
    <property type="entry name" value="Lactate_perm"/>
    <property type="match status" value="2"/>
</dbReference>
<organism evidence="9 10">
    <name type="scientific">Novosphingobium pentaromativorans US6-1</name>
    <dbReference type="NCBI Taxonomy" id="1088721"/>
    <lineage>
        <taxon>Bacteria</taxon>
        <taxon>Pseudomonadati</taxon>
        <taxon>Pseudomonadota</taxon>
        <taxon>Alphaproteobacteria</taxon>
        <taxon>Sphingomonadales</taxon>
        <taxon>Sphingomonadaceae</taxon>
        <taxon>Novosphingobium</taxon>
    </lineage>
</organism>
<feature type="transmembrane region" description="Helical" evidence="8">
    <location>
        <begin position="89"/>
        <end position="112"/>
    </location>
</feature>
<evidence type="ECO:0000256" key="6">
    <source>
        <dbReference type="ARBA" id="ARBA00022989"/>
    </source>
</evidence>
<dbReference type="PATRIC" id="fig|1088721.3.peg.89"/>
<feature type="transmembrane region" description="Helical" evidence="8">
    <location>
        <begin position="392"/>
        <end position="415"/>
    </location>
</feature>
<evidence type="ECO:0000256" key="1">
    <source>
        <dbReference type="ARBA" id="ARBA00004651"/>
    </source>
</evidence>
<keyword evidence="8" id="KW-0997">Cell inner membrane</keyword>
<evidence type="ECO:0000256" key="3">
    <source>
        <dbReference type="ARBA" id="ARBA00022448"/>
    </source>
</evidence>
<sequence>MAPWLALLPILLLLLSMVVIGWSAARSGVVGAAAATTLAIFAFDYGTDGVSLIGPVLEAGFTTATILWIVFPALALHEVQTRSGASKRIGTWLTSVSDKPAILVLILAWFFALLLEGAAGFGTPVALVAPMLVALGFSPRRSLVLALIGHAAGVSFGAVGTPILPLVEVLPVDTRDLSFTIMLLHAMLGWTLASMVFRLAVSEWRTGNWVLVPLAAFLFLLPALGLAWLSGPELPTLGGALIGGAVFIAIVKWRHPASQPEINRTGEGVILAVLPYALVLVAILATRMAPPLTSAMKAFVLEWDVAGRFGGSAMPLYHPGTLLLLALAGSVIVRPDSRTVVSPSVAAAARRLPSVAIALVSVLALSRIMVHSGMIDTLASAAAALLGPAWPVAVPMVGALGSFITGSATASNILFGKFQVAAAEASGLAPLLGLAGQGFGAAIGNVIAPHNIVAGAATVGLVGREGAILKTTLPVCMAYAAVGGLLLMAMAVVP</sequence>
<reference evidence="9 10" key="1">
    <citation type="journal article" date="2012" name="J. Bacteriol.">
        <title>Genome sequence of benzo(a)pyrene-degrading bacterium Novosphingobium pentaromativorans US6-1.</title>
        <authorList>
            <person name="Luo Y.R."/>
            <person name="Kang S.G."/>
            <person name="Kim S.J."/>
            <person name="Kim M.R."/>
            <person name="Li N."/>
            <person name="Lee J.H."/>
            <person name="Kwon K.K."/>
        </authorList>
    </citation>
    <scope>NUCLEOTIDE SEQUENCE [LARGE SCALE GENOMIC DNA]</scope>
    <source>
        <strain evidence="9 10">US6-1</strain>
    </source>
</reference>
<dbReference type="STRING" id="1088721.JI59_00365"/>
<dbReference type="AlphaFoldDB" id="G6E6X1"/>
<dbReference type="KEGG" id="npn:JI59_00365"/>
<feature type="transmembrane region" description="Helical" evidence="8">
    <location>
        <begin position="118"/>
        <end position="137"/>
    </location>
</feature>
<comment type="function">
    <text evidence="8">Uptake of L-lactate across the membrane. Can also transport D-lactate and glycolate.</text>
</comment>
<feature type="transmembrane region" description="Helical" evidence="8">
    <location>
        <begin position="234"/>
        <end position="253"/>
    </location>
</feature>
<dbReference type="GO" id="GO:0015129">
    <property type="term" value="F:lactate transmembrane transporter activity"/>
    <property type="evidence" value="ECO:0007669"/>
    <property type="project" value="UniProtKB-UniRule"/>
</dbReference>
<dbReference type="eggNOG" id="COG1620">
    <property type="taxonomic scope" value="Bacteria"/>
</dbReference>
<comment type="subcellular location">
    <subcellularLocation>
        <location evidence="8">Cell inner membrane</location>
        <topology evidence="8">Multi-pass membrane protein</topology>
    </subcellularLocation>
    <subcellularLocation>
        <location evidence="1">Cell membrane</location>
        <topology evidence="1">Multi-pass membrane protein</topology>
    </subcellularLocation>
</comment>
<gene>
    <name evidence="9" type="ORF">NSU_0092</name>
</gene>
<protein>
    <recommendedName>
        <fullName evidence="8">L-lactate permease</fullName>
    </recommendedName>
</protein>
<feature type="transmembrane region" description="Helical" evidence="8">
    <location>
        <begin position="177"/>
        <end position="197"/>
    </location>
</feature>
<feature type="transmembrane region" description="Helical" evidence="8">
    <location>
        <begin position="144"/>
        <end position="165"/>
    </location>
</feature>
<dbReference type="GO" id="GO:0015295">
    <property type="term" value="F:solute:proton symporter activity"/>
    <property type="evidence" value="ECO:0007669"/>
    <property type="project" value="TreeGrafter"/>
</dbReference>
<feature type="transmembrane region" description="Helical" evidence="8">
    <location>
        <begin position="354"/>
        <end position="372"/>
    </location>
</feature>
<evidence type="ECO:0000313" key="10">
    <source>
        <dbReference type="Proteomes" id="UP000004030"/>
    </source>
</evidence>
<dbReference type="EMBL" id="AGFM01000002">
    <property type="protein sequence ID" value="EHJ63017.1"/>
    <property type="molecule type" value="Genomic_DNA"/>
</dbReference>
<dbReference type="GO" id="GO:0005886">
    <property type="term" value="C:plasma membrane"/>
    <property type="evidence" value="ECO:0007669"/>
    <property type="project" value="UniProtKB-SubCell"/>
</dbReference>
<evidence type="ECO:0000256" key="2">
    <source>
        <dbReference type="ARBA" id="ARBA00010100"/>
    </source>
</evidence>
<evidence type="ECO:0000256" key="5">
    <source>
        <dbReference type="ARBA" id="ARBA00022692"/>
    </source>
</evidence>
<feature type="transmembrane region" description="Helical" evidence="8">
    <location>
        <begin position="468"/>
        <end position="493"/>
    </location>
</feature>
<dbReference type="PANTHER" id="PTHR30003">
    <property type="entry name" value="L-LACTATE PERMEASE"/>
    <property type="match status" value="1"/>
</dbReference>
<feature type="transmembrane region" description="Helical" evidence="8">
    <location>
        <begin position="50"/>
        <end position="77"/>
    </location>
</feature>
<keyword evidence="10" id="KW-1185">Reference proteome</keyword>
<dbReference type="InterPro" id="IPR003804">
    <property type="entry name" value="Lactate_perm"/>
</dbReference>
<comment type="similarity">
    <text evidence="2 8">Belongs to the lactate permease family.</text>
</comment>